<dbReference type="HOGENOM" id="CLU_010119_6_2_1"/>
<name>A0A0C3M745_9AGAM</name>
<dbReference type="InterPro" id="IPR026992">
    <property type="entry name" value="DIOX_N"/>
</dbReference>
<dbReference type="EMBL" id="KN822982">
    <property type="protein sequence ID" value="KIO29497.1"/>
    <property type="molecule type" value="Genomic_DNA"/>
</dbReference>
<dbReference type="Gene3D" id="2.60.120.330">
    <property type="entry name" value="B-lactam Antibiotic, Isopenicillin N Synthase, Chain"/>
    <property type="match status" value="1"/>
</dbReference>
<evidence type="ECO:0000256" key="1">
    <source>
        <dbReference type="RuleBase" id="RU003682"/>
    </source>
</evidence>
<dbReference type="InterPro" id="IPR050231">
    <property type="entry name" value="Iron_ascorbate_oxido_reductase"/>
</dbReference>
<keyword evidence="1" id="KW-0408">Iron</keyword>
<dbReference type="AlphaFoldDB" id="A0A0C3M745"/>
<dbReference type="PANTHER" id="PTHR47990">
    <property type="entry name" value="2-OXOGLUTARATE (2OG) AND FE(II)-DEPENDENT OXYGENASE SUPERFAMILY PROTEIN-RELATED"/>
    <property type="match status" value="1"/>
</dbReference>
<dbReference type="InterPro" id="IPR027443">
    <property type="entry name" value="IPNS-like_sf"/>
</dbReference>
<proteinExistence type="inferred from homology"/>
<comment type="similarity">
    <text evidence="1">Belongs to the iron/ascorbate-dependent oxidoreductase family.</text>
</comment>
<keyword evidence="4" id="KW-1185">Reference proteome</keyword>
<evidence type="ECO:0000259" key="2">
    <source>
        <dbReference type="PROSITE" id="PS51471"/>
    </source>
</evidence>
<accession>A0A0C3M745</accession>
<reference evidence="3 4" key="1">
    <citation type="submission" date="2014-04" db="EMBL/GenBank/DDBJ databases">
        <authorList>
            <consortium name="DOE Joint Genome Institute"/>
            <person name="Kuo A."/>
            <person name="Girlanda M."/>
            <person name="Perotto S."/>
            <person name="Kohler A."/>
            <person name="Nagy L.G."/>
            <person name="Floudas D."/>
            <person name="Copeland A."/>
            <person name="Barry K.W."/>
            <person name="Cichocki N."/>
            <person name="Veneault-Fourrey C."/>
            <person name="LaButti K."/>
            <person name="Lindquist E.A."/>
            <person name="Lipzen A."/>
            <person name="Lundell T."/>
            <person name="Morin E."/>
            <person name="Murat C."/>
            <person name="Sun H."/>
            <person name="Tunlid A."/>
            <person name="Henrissat B."/>
            <person name="Grigoriev I.V."/>
            <person name="Hibbett D.S."/>
            <person name="Martin F."/>
            <person name="Nordberg H.P."/>
            <person name="Cantor M.N."/>
            <person name="Hua S.X."/>
        </authorList>
    </citation>
    <scope>NUCLEOTIDE SEQUENCE [LARGE SCALE GENOMIC DNA]</scope>
    <source>
        <strain evidence="3 4">MUT 4182</strain>
    </source>
</reference>
<dbReference type="GO" id="GO:0016491">
    <property type="term" value="F:oxidoreductase activity"/>
    <property type="evidence" value="ECO:0007669"/>
    <property type="project" value="UniProtKB-KW"/>
</dbReference>
<dbReference type="STRING" id="1051891.A0A0C3M745"/>
<keyword evidence="1" id="KW-0560">Oxidoreductase</keyword>
<reference evidence="4" key="2">
    <citation type="submission" date="2015-01" db="EMBL/GenBank/DDBJ databases">
        <title>Evolutionary Origins and Diversification of the Mycorrhizal Mutualists.</title>
        <authorList>
            <consortium name="DOE Joint Genome Institute"/>
            <consortium name="Mycorrhizal Genomics Consortium"/>
            <person name="Kohler A."/>
            <person name="Kuo A."/>
            <person name="Nagy L.G."/>
            <person name="Floudas D."/>
            <person name="Copeland A."/>
            <person name="Barry K.W."/>
            <person name="Cichocki N."/>
            <person name="Veneault-Fourrey C."/>
            <person name="LaButti K."/>
            <person name="Lindquist E.A."/>
            <person name="Lipzen A."/>
            <person name="Lundell T."/>
            <person name="Morin E."/>
            <person name="Murat C."/>
            <person name="Riley R."/>
            <person name="Ohm R."/>
            <person name="Sun H."/>
            <person name="Tunlid A."/>
            <person name="Henrissat B."/>
            <person name="Grigoriev I.V."/>
            <person name="Hibbett D.S."/>
            <person name="Martin F."/>
        </authorList>
    </citation>
    <scope>NUCLEOTIDE SEQUENCE [LARGE SCALE GENOMIC DNA]</scope>
    <source>
        <strain evidence="4">MUT 4182</strain>
    </source>
</reference>
<organism evidence="3 4">
    <name type="scientific">Tulasnella calospora MUT 4182</name>
    <dbReference type="NCBI Taxonomy" id="1051891"/>
    <lineage>
        <taxon>Eukaryota</taxon>
        <taxon>Fungi</taxon>
        <taxon>Dikarya</taxon>
        <taxon>Basidiomycota</taxon>
        <taxon>Agaricomycotina</taxon>
        <taxon>Agaricomycetes</taxon>
        <taxon>Cantharellales</taxon>
        <taxon>Tulasnellaceae</taxon>
        <taxon>Tulasnella</taxon>
    </lineage>
</organism>
<dbReference type="InterPro" id="IPR005123">
    <property type="entry name" value="Oxoglu/Fe-dep_dioxygenase_dom"/>
</dbReference>
<gene>
    <name evidence="3" type="ORF">M407DRAFT_70422</name>
</gene>
<protein>
    <recommendedName>
        <fullName evidence="2">Fe2OG dioxygenase domain-containing protein</fullName>
    </recommendedName>
</protein>
<evidence type="ECO:0000313" key="4">
    <source>
        <dbReference type="Proteomes" id="UP000054248"/>
    </source>
</evidence>
<feature type="domain" description="Fe2OG dioxygenase" evidence="2">
    <location>
        <begin position="148"/>
        <end position="265"/>
    </location>
</feature>
<dbReference type="Pfam" id="PF14226">
    <property type="entry name" value="DIOX_N"/>
    <property type="match status" value="1"/>
</dbReference>
<dbReference type="GO" id="GO:0046872">
    <property type="term" value="F:metal ion binding"/>
    <property type="evidence" value="ECO:0007669"/>
    <property type="project" value="UniProtKB-KW"/>
</dbReference>
<keyword evidence="1" id="KW-0479">Metal-binding</keyword>
<evidence type="ECO:0000313" key="3">
    <source>
        <dbReference type="EMBL" id="KIO29497.1"/>
    </source>
</evidence>
<dbReference type="InterPro" id="IPR044861">
    <property type="entry name" value="IPNS-like_FE2OG_OXY"/>
</dbReference>
<sequence>MDAPRIPSISIDSEFEKISDAISSLGFLFLQSPPVPTVQRVDNMFEISRRFFKEESQEGKEKARGWVQVRQESLDAQGHPRGDIKEAFNMRPFTEMDEAKQPLPPTLKAEEKAIGEFMKSCHELCMKILEALALTLKLPKDFFTSRHSYNRPQGSILRLLYYPETSLRELDANRQNEIRAGAHSDYGTIFLSIRQKDVGGLQILIPSGIWLDAPVTSSDTVLVNIGDLMEFWTGGRFPSTIHRVALPRTQEDARERFSIAYFLHPDDDVLLERLTDDGEDANARLKARFGVDPNEPLTAKQWLEGRLAATYAGRKDD</sequence>
<dbReference type="PROSITE" id="PS51471">
    <property type="entry name" value="FE2OG_OXY"/>
    <property type="match status" value="1"/>
</dbReference>
<dbReference type="Pfam" id="PF03171">
    <property type="entry name" value="2OG-FeII_Oxy"/>
    <property type="match status" value="1"/>
</dbReference>
<dbReference type="Proteomes" id="UP000054248">
    <property type="component" value="Unassembled WGS sequence"/>
</dbReference>
<dbReference type="SUPFAM" id="SSF51197">
    <property type="entry name" value="Clavaminate synthase-like"/>
    <property type="match status" value="1"/>
</dbReference>
<dbReference type="OrthoDB" id="406156at2759"/>